<protein>
    <submittedName>
        <fullName evidence="1">Glycosyltransferase involved in cell wall bisynthesis</fullName>
    </submittedName>
</protein>
<dbReference type="SUPFAM" id="SSF53756">
    <property type="entry name" value="UDP-Glycosyltransferase/glycogen phosphorylase"/>
    <property type="match status" value="1"/>
</dbReference>
<dbReference type="EMBL" id="OCMF01000002">
    <property type="protein sequence ID" value="SOC80233.1"/>
    <property type="molecule type" value="Genomic_DNA"/>
</dbReference>
<reference evidence="2" key="1">
    <citation type="submission" date="2017-09" db="EMBL/GenBank/DDBJ databases">
        <authorList>
            <person name="Varghese N."/>
            <person name="Submissions S."/>
        </authorList>
    </citation>
    <scope>NUCLEOTIDE SEQUENCE [LARGE SCALE GENOMIC DNA]</scope>
    <source>
        <strain evidence="2">CGMCC 1.12641</strain>
    </source>
</reference>
<evidence type="ECO:0000313" key="2">
    <source>
        <dbReference type="Proteomes" id="UP000219193"/>
    </source>
</evidence>
<keyword evidence="1" id="KW-0808">Transferase</keyword>
<organism evidence="1 2">
    <name type="scientific">Salinimicrobium sediminis</name>
    <dbReference type="NCBI Taxonomy" id="1343891"/>
    <lineage>
        <taxon>Bacteria</taxon>
        <taxon>Pseudomonadati</taxon>
        <taxon>Bacteroidota</taxon>
        <taxon>Flavobacteriia</taxon>
        <taxon>Flavobacteriales</taxon>
        <taxon>Flavobacteriaceae</taxon>
        <taxon>Salinimicrobium</taxon>
    </lineage>
</organism>
<dbReference type="GO" id="GO:0016740">
    <property type="term" value="F:transferase activity"/>
    <property type="evidence" value="ECO:0007669"/>
    <property type="project" value="UniProtKB-KW"/>
</dbReference>
<gene>
    <name evidence="1" type="ORF">SAMN06296241_1779</name>
</gene>
<dbReference type="CDD" id="cd03801">
    <property type="entry name" value="GT4_PimA-like"/>
    <property type="match status" value="1"/>
</dbReference>
<evidence type="ECO:0000313" key="1">
    <source>
        <dbReference type="EMBL" id="SOC80233.1"/>
    </source>
</evidence>
<proteinExistence type="predicted"/>
<dbReference type="OrthoDB" id="9807209at2"/>
<accession>A0A285X4G0</accession>
<sequence length="414" mass="47261">MSQRKLLVIGYVWPEPGSSAAGARMMQLLEFFLAEGFSVTFATTAKKTDFMADLPTLGIAAEKIELNNASFDVFLKKISPEIVIFDRFMIEEQFGWRVAEVIPEALRILDTEDLHFYRKARQEAVKLGAEVALPLLFSDTAKREIASIYRCDLSLIISEAEMQLLQSTFKVPEELLFYLPFMLPTPSEAENGDLPAFNSRKDFISIGNFLHEPNKDAVLRLKREFWPLIREKIKDAKIHIYGAYIPQQILQLHNEREGFLVHGRAESAKRELKKAKILLAPLQFGAGIKGKFTDAMQVGTPSVTTRLGAEGMALDLPWSGSVEDDPQKFADAAIKLYSEEKLWLEAQQNGFRILREHFSEAVHKEKFRRKIQQIQEKLEVHRLANFTGQMLQHHSLSSTKYLSKYIEAKNKDRP</sequence>
<dbReference type="AlphaFoldDB" id="A0A285X4G0"/>
<keyword evidence="2" id="KW-1185">Reference proteome</keyword>
<name>A0A285X4G0_9FLAO</name>
<dbReference type="RefSeq" id="WP_097056022.1">
    <property type="nucleotide sequence ID" value="NZ_OCMF01000002.1"/>
</dbReference>
<dbReference type="Gene3D" id="3.40.50.2000">
    <property type="entry name" value="Glycogen Phosphorylase B"/>
    <property type="match status" value="1"/>
</dbReference>
<dbReference type="Pfam" id="PF13692">
    <property type="entry name" value="Glyco_trans_1_4"/>
    <property type="match status" value="1"/>
</dbReference>
<dbReference type="Proteomes" id="UP000219193">
    <property type="component" value="Unassembled WGS sequence"/>
</dbReference>